<keyword evidence="1" id="KW-0732">Signal</keyword>
<dbReference type="AlphaFoldDB" id="C7LZQ4"/>
<dbReference type="STRING" id="525909.Afer_1282"/>
<dbReference type="Proteomes" id="UP000000771">
    <property type="component" value="Chromosome"/>
</dbReference>
<protein>
    <submittedName>
        <fullName evidence="2">Uncharacterized protein</fullName>
    </submittedName>
</protein>
<evidence type="ECO:0000313" key="2">
    <source>
        <dbReference type="EMBL" id="ACU54212.1"/>
    </source>
</evidence>
<name>C7LZQ4_ACIFD</name>
<accession>C7LZQ4</accession>
<evidence type="ECO:0000256" key="1">
    <source>
        <dbReference type="SAM" id="SignalP"/>
    </source>
</evidence>
<keyword evidence="3" id="KW-1185">Reference proteome</keyword>
<dbReference type="HOGENOM" id="CLU_2327492_0_0_11"/>
<sequence length="98" mass="9731">MWILALVAAVGSTALAQLQLNEWSQEAVAAAAATLASGPTAALAAGDQVLRAGPTVVRDAHATWTITSTTVAIDLTTHAPSALVGSVTLDAAASQRGP</sequence>
<feature type="signal peptide" evidence="1">
    <location>
        <begin position="1"/>
        <end position="16"/>
    </location>
</feature>
<dbReference type="RefSeq" id="WP_015798698.1">
    <property type="nucleotide sequence ID" value="NC_013124.1"/>
</dbReference>
<dbReference type="KEGG" id="afo:Afer_1282"/>
<feature type="chain" id="PRO_5039135337" evidence="1">
    <location>
        <begin position="17"/>
        <end position="98"/>
    </location>
</feature>
<evidence type="ECO:0000313" key="3">
    <source>
        <dbReference type="Proteomes" id="UP000000771"/>
    </source>
</evidence>
<gene>
    <name evidence="2" type="ordered locus">Afer_1282</name>
</gene>
<reference evidence="2 3" key="1">
    <citation type="journal article" date="2009" name="Stand. Genomic Sci.">
        <title>Complete genome sequence of Acidimicrobium ferrooxidans type strain (ICP).</title>
        <authorList>
            <person name="Clum A."/>
            <person name="Nolan M."/>
            <person name="Lang E."/>
            <person name="Glavina Del Rio T."/>
            <person name="Tice H."/>
            <person name="Copeland A."/>
            <person name="Cheng J.F."/>
            <person name="Lucas S."/>
            <person name="Chen F."/>
            <person name="Bruce D."/>
            <person name="Goodwin L."/>
            <person name="Pitluck S."/>
            <person name="Ivanova N."/>
            <person name="Mavrommatis K."/>
            <person name="Mikhailova N."/>
            <person name="Pati A."/>
            <person name="Chen A."/>
            <person name="Palaniappan K."/>
            <person name="Goker M."/>
            <person name="Spring S."/>
            <person name="Land M."/>
            <person name="Hauser L."/>
            <person name="Chang Y.J."/>
            <person name="Jeffries C.C."/>
            <person name="Chain P."/>
            <person name="Bristow J."/>
            <person name="Eisen J.A."/>
            <person name="Markowitz V."/>
            <person name="Hugenholtz P."/>
            <person name="Kyrpides N.C."/>
            <person name="Klenk H.P."/>
            <person name="Lapidus A."/>
        </authorList>
    </citation>
    <scope>NUCLEOTIDE SEQUENCE [LARGE SCALE GENOMIC DNA]</scope>
    <source>
        <strain evidence="3">DSM 10331 / JCM 15462 / NBRC 103882 / ICP</strain>
    </source>
</reference>
<organism evidence="2 3">
    <name type="scientific">Acidimicrobium ferrooxidans (strain DSM 10331 / JCM 15462 / NBRC 103882 / ICP)</name>
    <dbReference type="NCBI Taxonomy" id="525909"/>
    <lineage>
        <taxon>Bacteria</taxon>
        <taxon>Bacillati</taxon>
        <taxon>Actinomycetota</taxon>
        <taxon>Acidimicrobiia</taxon>
        <taxon>Acidimicrobiales</taxon>
        <taxon>Acidimicrobiaceae</taxon>
        <taxon>Acidimicrobium</taxon>
    </lineage>
</organism>
<proteinExistence type="predicted"/>
<dbReference type="EMBL" id="CP001631">
    <property type="protein sequence ID" value="ACU54212.1"/>
    <property type="molecule type" value="Genomic_DNA"/>
</dbReference>